<dbReference type="Gene3D" id="1.25.40.10">
    <property type="entry name" value="Tetratricopeptide repeat domain"/>
    <property type="match status" value="1"/>
</dbReference>
<protein>
    <submittedName>
        <fullName evidence="1">Tetratricopeptide-like helical</fullName>
    </submittedName>
</protein>
<dbReference type="Proteomes" id="UP000078544">
    <property type="component" value="Unassembled WGS sequence"/>
</dbReference>
<accession>A0A168ENG6</accession>
<dbReference type="SUPFAM" id="SSF52047">
    <property type="entry name" value="RNI-like"/>
    <property type="match status" value="1"/>
</dbReference>
<gene>
    <name evidence="1" type="ORF">AAL_02538</name>
</gene>
<proteinExistence type="predicted"/>
<name>A0A168ENG6_9HYPO</name>
<keyword evidence="2" id="KW-1185">Reference proteome</keyword>
<reference evidence="1 2" key="1">
    <citation type="journal article" date="2016" name="Genome Biol. Evol.">
        <title>Divergent and convergent evolution of fungal pathogenicity.</title>
        <authorList>
            <person name="Shang Y."/>
            <person name="Xiao G."/>
            <person name="Zheng P."/>
            <person name="Cen K."/>
            <person name="Zhan S."/>
            <person name="Wang C."/>
        </authorList>
    </citation>
    <scope>NUCLEOTIDE SEQUENCE [LARGE SCALE GENOMIC DNA]</scope>
    <source>
        <strain evidence="1 2">RCEF 2490</strain>
    </source>
</reference>
<dbReference type="SUPFAM" id="SSF48452">
    <property type="entry name" value="TPR-like"/>
    <property type="match status" value="1"/>
</dbReference>
<comment type="caution">
    <text evidence="1">The sequence shown here is derived from an EMBL/GenBank/DDBJ whole genome shotgun (WGS) entry which is preliminary data.</text>
</comment>
<organism evidence="1 2">
    <name type="scientific">Moelleriella libera RCEF 2490</name>
    <dbReference type="NCBI Taxonomy" id="1081109"/>
    <lineage>
        <taxon>Eukaryota</taxon>
        <taxon>Fungi</taxon>
        <taxon>Dikarya</taxon>
        <taxon>Ascomycota</taxon>
        <taxon>Pezizomycotina</taxon>
        <taxon>Sordariomycetes</taxon>
        <taxon>Hypocreomycetidae</taxon>
        <taxon>Hypocreales</taxon>
        <taxon>Clavicipitaceae</taxon>
        <taxon>Moelleriella</taxon>
    </lineage>
</organism>
<dbReference type="STRING" id="1081109.A0A168ENG6"/>
<sequence length="658" mass="73400">MSPSRGTEGEGVMADMLESGRRFYEARKYRRALEQFTRVAIDGGSIFQEAMYNCKCDVGKTFNKCDNMHHIQALDYRAATFEALNKLGRAMRDAEWILELAPRLPDGYLRLGKVARLQQNHALAWKVFTAGIEVHRGNARSSSIKLQAPTIQRKAALTPAVLKTGSPRPPTRYCHAHILLAGFRRPNVSIPDPSQSPDTQGSADLSPESMSECLQIMEASMKRAPRHDTLKKMLLWAGNGGARKIVIPLPKAFLLNQQKLMLLLRASPSLEHLEIGPQCEGLLFPSNQKAWKKLRYVSIDGTGDPSKPAWSASKVPLGGFPLTFLNNAAESLEHLNILGIPEHWYRGQSVPSLPNLKTFRMRNTSTSRGSFPIFALSTAFPKLEQVWIGPNIPNLDARSLSLLKTSEPPWKHLKVLIFEVSSVVGPISQVENSLLALRFLTCLNHGRTLRHIRLDIPADNESRSGTHRVFSDGRPLVIVGVELPLYPDYQNLQSLGSKAFCVSPDISRHNFVDALNAGKLTSYDIVFPVESLHDRTGDKSISHLQDYDWIRGASSIVSIGCYGFRFRSYPRNDDDLPLPQFLASFPNLQTLSIFSEHYEEAEFASVVAAILKVTHLKTIYTTSVKGAVMDQLKTVAESEGVRLIWGHRPQAWPVPLEE</sequence>
<dbReference type="EMBL" id="AZGY01000004">
    <property type="protein sequence ID" value="KZZ98987.1"/>
    <property type="molecule type" value="Genomic_DNA"/>
</dbReference>
<dbReference type="InterPro" id="IPR011990">
    <property type="entry name" value="TPR-like_helical_dom_sf"/>
</dbReference>
<evidence type="ECO:0000313" key="1">
    <source>
        <dbReference type="EMBL" id="KZZ98987.1"/>
    </source>
</evidence>
<dbReference type="AlphaFoldDB" id="A0A168ENG6"/>
<evidence type="ECO:0000313" key="2">
    <source>
        <dbReference type="Proteomes" id="UP000078544"/>
    </source>
</evidence>
<dbReference type="OrthoDB" id="2254954at2759"/>